<dbReference type="RefSeq" id="WP_238258168.1">
    <property type="nucleotide sequence ID" value="NZ_BJZV01000015.1"/>
</dbReference>
<evidence type="ECO:0000313" key="2">
    <source>
        <dbReference type="Proteomes" id="UP000321750"/>
    </source>
</evidence>
<dbReference type="Pfam" id="PF06805">
    <property type="entry name" value="Lambda_tail_I"/>
    <property type="match status" value="1"/>
</dbReference>
<accession>A0A512JMQ2</accession>
<comment type="caution">
    <text evidence="1">The sequence shown here is derived from an EMBL/GenBank/DDBJ whole genome shotgun (WGS) entry which is preliminary data.</text>
</comment>
<dbReference type="Proteomes" id="UP000321750">
    <property type="component" value="Unassembled WGS sequence"/>
</dbReference>
<gene>
    <name evidence="1" type="ORF">MGN01_29580</name>
</gene>
<organism evidence="1 2">
    <name type="scientific">Methylobacterium gnaphalii</name>
    <dbReference type="NCBI Taxonomy" id="1010610"/>
    <lineage>
        <taxon>Bacteria</taxon>
        <taxon>Pseudomonadati</taxon>
        <taxon>Pseudomonadota</taxon>
        <taxon>Alphaproteobacteria</taxon>
        <taxon>Hyphomicrobiales</taxon>
        <taxon>Methylobacteriaceae</taxon>
        <taxon>Methylobacterium</taxon>
    </lineage>
</organism>
<dbReference type="AlphaFoldDB" id="A0A512JMQ2"/>
<evidence type="ECO:0000313" key="1">
    <source>
        <dbReference type="EMBL" id="GEP11113.1"/>
    </source>
</evidence>
<dbReference type="EMBL" id="BJZV01000015">
    <property type="protein sequence ID" value="GEP11113.1"/>
    <property type="molecule type" value="Genomic_DNA"/>
</dbReference>
<proteinExistence type="predicted"/>
<reference evidence="1 2" key="1">
    <citation type="submission" date="2019-07" db="EMBL/GenBank/DDBJ databases">
        <title>Whole genome shotgun sequence of Methylobacterium gnaphalii NBRC 107716.</title>
        <authorList>
            <person name="Hosoyama A."/>
            <person name="Uohara A."/>
            <person name="Ohji S."/>
            <person name="Ichikawa N."/>
        </authorList>
    </citation>
    <scope>NUCLEOTIDE SEQUENCE [LARGE SCALE GENOMIC DNA]</scope>
    <source>
        <strain evidence="1 2">NBRC 107716</strain>
    </source>
</reference>
<dbReference type="InterPro" id="IPR010654">
    <property type="entry name" value="Phage_lambda_tail_I"/>
</dbReference>
<name>A0A512JMQ2_9HYPH</name>
<protein>
    <submittedName>
        <fullName evidence="1">Tail assembly protein</fullName>
    </submittedName>
</protein>
<keyword evidence="2" id="KW-1185">Reference proteome</keyword>
<sequence length="183" mass="19041">MRTVHLYGSMAERFGASFRLEVRSLAEAAQALGCQIPGFRKAIEDGRFRVTCGPTRTRGLRLDESLITFGLPAGDIHIVPVVRGAKNGGLGKIIVGTLIAAATWWAGGPAWAISLGASVALTGASQLLAPKKKAEKEKKSFMFDGADNTAQQGGCVPLIIGTCMVNPVTISAGVTSSDSNGIV</sequence>